<dbReference type="GeneID" id="103695441"/>
<dbReference type="RefSeq" id="XP_008774996.2">
    <property type="nucleotide sequence ID" value="XM_008776774.4"/>
</dbReference>
<feature type="binding site" evidence="7">
    <location>
        <position position="198"/>
    </location>
    <ligand>
        <name>Zn(2+)</name>
        <dbReference type="ChEBI" id="CHEBI:29105"/>
    </ligand>
</feature>
<dbReference type="SUPFAM" id="SSF53056">
    <property type="entry name" value="beta-carbonic anhydrase, cab"/>
    <property type="match status" value="1"/>
</dbReference>
<dbReference type="GO" id="GO:0004089">
    <property type="term" value="F:carbonate dehydratase activity"/>
    <property type="evidence" value="ECO:0007669"/>
    <property type="project" value="UniProtKB-UniRule"/>
</dbReference>
<evidence type="ECO:0000313" key="11">
    <source>
        <dbReference type="RefSeq" id="XP_008774996.2"/>
    </source>
</evidence>
<dbReference type="InterPro" id="IPR045066">
    <property type="entry name" value="Beta_CA_cladeB"/>
</dbReference>
<dbReference type="KEGG" id="pda:103695441"/>
<feature type="region of interest" description="Disordered" evidence="9">
    <location>
        <begin position="1"/>
        <end position="30"/>
    </location>
</feature>
<organism evidence="10 11">
    <name type="scientific">Phoenix dactylifera</name>
    <name type="common">Date palm</name>
    <dbReference type="NCBI Taxonomy" id="42345"/>
    <lineage>
        <taxon>Eukaryota</taxon>
        <taxon>Viridiplantae</taxon>
        <taxon>Streptophyta</taxon>
        <taxon>Embryophyta</taxon>
        <taxon>Tracheophyta</taxon>
        <taxon>Spermatophyta</taxon>
        <taxon>Magnoliopsida</taxon>
        <taxon>Liliopsida</taxon>
        <taxon>Arecaceae</taxon>
        <taxon>Coryphoideae</taxon>
        <taxon>Phoeniceae</taxon>
        <taxon>Phoenix</taxon>
    </lineage>
</organism>
<dbReference type="InterPro" id="IPR001765">
    <property type="entry name" value="Carbonic_anhydrase"/>
</dbReference>
<dbReference type="EC" id="4.2.1.1" evidence="3 8"/>
<dbReference type="PANTHER" id="PTHR11002:SF12">
    <property type="entry name" value="CARBONIC ANHYDRASE"/>
    <property type="match status" value="1"/>
</dbReference>
<evidence type="ECO:0000256" key="3">
    <source>
        <dbReference type="ARBA" id="ARBA00012925"/>
    </source>
</evidence>
<dbReference type="CDD" id="cd00884">
    <property type="entry name" value="beta_CA_cladeB"/>
    <property type="match status" value="1"/>
</dbReference>
<evidence type="ECO:0000256" key="4">
    <source>
        <dbReference type="ARBA" id="ARBA00022833"/>
    </source>
</evidence>
<comment type="cofactor">
    <cofactor evidence="7">
        <name>Zn(2+)</name>
        <dbReference type="ChEBI" id="CHEBI:29105"/>
    </cofactor>
    <text evidence="7">Binds 1 zinc ion per subunit.</text>
</comment>
<keyword evidence="4 7" id="KW-0862">Zinc</keyword>
<feature type="binding site" evidence="7">
    <location>
        <position position="141"/>
    </location>
    <ligand>
        <name>Zn(2+)</name>
        <dbReference type="ChEBI" id="CHEBI:29105"/>
    </ligand>
</feature>
<dbReference type="Pfam" id="PF00484">
    <property type="entry name" value="Pro_CA"/>
    <property type="match status" value="1"/>
</dbReference>
<dbReference type="PROSITE" id="PS00705">
    <property type="entry name" value="PROK_CO2_ANHYDRASE_2"/>
    <property type="match status" value="1"/>
</dbReference>
<comment type="function">
    <text evidence="1 8">Reversible hydration of carbon dioxide.</text>
</comment>
<keyword evidence="5 8" id="KW-0456">Lyase</keyword>
<comment type="similarity">
    <text evidence="2 8">Belongs to the beta-class carbonic anhydrase family.</text>
</comment>
<dbReference type="FunFam" id="3.40.1050.10:FF:000003">
    <property type="entry name" value="Carbonic anhydrase"/>
    <property type="match status" value="1"/>
</dbReference>
<evidence type="ECO:0000256" key="7">
    <source>
        <dbReference type="PIRSR" id="PIRSR601765-1"/>
    </source>
</evidence>
<evidence type="ECO:0000256" key="8">
    <source>
        <dbReference type="RuleBase" id="RU003956"/>
    </source>
</evidence>
<dbReference type="InterPro" id="IPR015892">
    <property type="entry name" value="Carbonic_anhydrase_CS"/>
</dbReference>
<dbReference type="Proteomes" id="UP000228380">
    <property type="component" value="Chromosome 15"/>
</dbReference>
<keyword evidence="7" id="KW-0479">Metal-binding</keyword>
<comment type="catalytic activity">
    <reaction evidence="6 8">
        <text>hydrogencarbonate + H(+) = CO2 + H2O</text>
        <dbReference type="Rhea" id="RHEA:10748"/>
        <dbReference type="ChEBI" id="CHEBI:15377"/>
        <dbReference type="ChEBI" id="CHEBI:15378"/>
        <dbReference type="ChEBI" id="CHEBI:16526"/>
        <dbReference type="ChEBI" id="CHEBI:17544"/>
        <dbReference type="EC" id="4.2.1.1"/>
    </reaction>
</comment>
<reference evidence="11" key="2">
    <citation type="submission" date="2025-08" db="UniProtKB">
        <authorList>
            <consortium name="RefSeq"/>
        </authorList>
    </citation>
    <scope>IDENTIFICATION</scope>
    <source>
        <tissue evidence="11">Young leaves</tissue>
    </source>
</reference>
<reference evidence="10" key="1">
    <citation type="journal article" date="2019" name="Nat. Commun.">
        <title>Genome-wide association mapping of date palm fruit traits.</title>
        <authorList>
            <person name="Hazzouri K.M."/>
            <person name="Gros-Balthazard M."/>
            <person name="Flowers J.M."/>
            <person name="Copetti D."/>
            <person name="Lemansour A."/>
            <person name="Lebrun M."/>
            <person name="Masmoudi K."/>
            <person name="Ferrand S."/>
            <person name="Dhar M.I."/>
            <person name="Fresquez Z.A."/>
            <person name="Rosas U."/>
            <person name="Zhang J."/>
            <person name="Talag J."/>
            <person name="Lee S."/>
            <person name="Kudrna D."/>
            <person name="Powell R.F."/>
            <person name="Leitch I.J."/>
            <person name="Krueger R.R."/>
            <person name="Wing R.A."/>
            <person name="Amiri K.M.A."/>
            <person name="Purugganan M.D."/>
        </authorList>
    </citation>
    <scope>NUCLEOTIDE SEQUENCE [LARGE SCALE GENOMIC DNA]</scope>
    <source>
        <strain evidence="10">cv. Khalas</strain>
    </source>
</reference>
<name>A0A8B7BDI6_PHODC</name>
<evidence type="ECO:0000256" key="6">
    <source>
        <dbReference type="ARBA" id="ARBA00048348"/>
    </source>
</evidence>
<evidence type="ECO:0000256" key="2">
    <source>
        <dbReference type="ARBA" id="ARBA00006217"/>
    </source>
</evidence>
<gene>
    <name evidence="11" type="primary">LOC103695441</name>
</gene>
<dbReference type="SMART" id="SM00947">
    <property type="entry name" value="Pro_CA"/>
    <property type="match status" value="1"/>
</dbReference>
<evidence type="ECO:0000256" key="1">
    <source>
        <dbReference type="ARBA" id="ARBA00002904"/>
    </source>
</evidence>
<dbReference type="InterPro" id="IPR036874">
    <property type="entry name" value="Carbonic_anhydrase_sf"/>
</dbReference>
<feature type="binding site" evidence="7">
    <location>
        <position position="201"/>
    </location>
    <ligand>
        <name>Zn(2+)</name>
        <dbReference type="ChEBI" id="CHEBI:29105"/>
    </ligand>
</feature>
<evidence type="ECO:0000256" key="9">
    <source>
        <dbReference type="SAM" id="MobiDB-lite"/>
    </source>
</evidence>
<feature type="binding site" evidence="7">
    <location>
        <position position="139"/>
    </location>
    <ligand>
        <name>Zn(2+)</name>
        <dbReference type="ChEBI" id="CHEBI:29105"/>
    </ligand>
</feature>
<evidence type="ECO:0000313" key="10">
    <source>
        <dbReference type="Proteomes" id="UP000228380"/>
    </source>
</evidence>
<sequence length="317" mass="35378">MAARLRASLPSGHLFPSASTDSPSDGPFAGFSGKPLGASNICRSPLKMEGTRNARLRILGSIERKPTFKTEASEEPVGLNRQLTEYEKQRLEGKDCGLDLFEELKFRFRRFKKRNYMENLVHYRNLSQQQTPKFMVIACADSRVCPSDVLGFQPGEAFTVRNVANLVPPFQHGASETSAALEFAVNSLEVPNILVIGHSRCGGIQALMRMKEGSDSRSFIKDWVSIGKNARLSTEAAAGSLSFDMQCRHCEKESINGSLLNLLTYPWIEKRVSEGALSLHGGYYDFVNCTFEKWTLVYREGLEGGSKYDINDRSLWS</sequence>
<dbReference type="OrthoDB" id="10248475at2759"/>
<proteinExistence type="inferred from homology"/>
<dbReference type="PANTHER" id="PTHR11002">
    <property type="entry name" value="CARBONIC ANHYDRASE"/>
    <property type="match status" value="1"/>
</dbReference>
<dbReference type="PROSITE" id="PS00704">
    <property type="entry name" value="PROK_CO2_ANHYDRASE_1"/>
    <property type="match status" value="1"/>
</dbReference>
<keyword evidence="10" id="KW-1185">Reference proteome</keyword>
<dbReference type="AlphaFoldDB" id="A0A8B7BDI6"/>
<protein>
    <recommendedName>
        <fullName evidence="3 8">Carbonic anhydrase</fullName>
        <ecNumber evidence="3 8">4.2.1.1</ecNumber>
    </recommendedName>
    <alternativeName>
        <fullName evidence="8">Carbonate dehydratase</fullName>
    </alternativeName>
</protein>
<dbReference type="Gene3D" id="3.40.1050.10">
    <property type="entry name" value="Carbonic anhydrase"/>
    <property type="match status" value="1"/>
</dbReference>
<dbReference type="GO" id="GO:0008270">
    <property type="term" value="F:zinc ion binding"/>
    <property type="evidence" value="ECO:0007669"/>
    <property type="project" value="UniProtKB-UniRule"/>
</dbReference>
<evidence type="ECO:0000256" key="5">
    <source>
        <dbReference type="ARBA" id="ARBA00023239"/>
    </source>
</evidence>
<dbReference type="GO" id="GO:0015976">
    <property type="term" value="P:carbon utilization"/>
    <property type="evidence" value="ECO:0007669"/>
    <property type="project" value="InterPro"/>
</dbReference>
<accession>A0A8B7BDI6</accession>